<accession>A0AAV1XCN6</accession>
<keyword evidence="3" id="KW-1185">Reference proteome</keyword>
<reference evidence="2 3" key="1">
    <citation type="submission" date="2024-03" db="EMBL/GenBank/DDBJ databases">
        <authorList>
            <person name="Martinez-Hernandez J."/>
        </authorList>
    </citation>
    <scope>NUCLEOTIDE SEQUENCE [LARGE SCALE GENOMIC DNA]</scope>
</reference>
<feature type="region of interest" description="Disordered" evidence="1">
    <location>
        <begin position="33"/>
        <end position="80"/>
    </location>
</feature>
<evidence type="ECO:0000313" key="3">
    <source>
        <dbReference type="Proteomes" id="UP001497480"/>
    </source>
</evidence>
<evidence type="ECO:0000256" key="1">
    <source>
        <dbReference type="SAM" id="MobiDB-lite"/>
    </source>
</evidence>
<proteinExistence type="predicted"/>
<comment type="caution">
    <text evidence="2">The sequence shown here is derived from an EMBL/GenBank/DDBJ whole genome shotgun (WGS) entry which is preliminary data.</text>
</comment>
<name>A0AAV1XCN6_LUPLU</name>
<feature type="compositionally biased region" description="Basic and acidic residues" evidence="1">
    <location>
        <begin position="71"/>
        <end position="80"/>
    </location>
</feature>
<sequence length="80" mass="8753">MEIAKLPTLSPFGSIYKRGVGAVSLIVKMSNQTEKKGKMENPSASLPPRPPLSHALEKQPSFDEYGPKTMSARDLKLARV</sequence>
<dbReference type="EMBL" id="CAXHTB010000014">
    <property type="protein sequence ID" value="CAL0319460.1"/>
    <property type="molecule type" value="Genomic_DNA"/>
</dbReference>
<evidence type="ECO:0000313" key="2">
    <source>
        <dbReference type="EMBL" id="CAL0319460.1"/>
    </source>
</evidence>
<gene>
    <name evidence="2" type="ORF">LLUT_LOCUS20520</name>
</gene>
<dbReference type="AlphaFoldDB" id="A0AAV1XCN6"/>
<dbReference type="Proteomes" id="UP001497480">
    <property type="component" value="Unassembled WGS sequence"/>
</dbReference>
<protein>
    <submittedName>
        <fullName evidence="2">Uncharacterized protein</fullName>
    </submittedName>
</protein>
<organism evidence="2 3">
    <name type="scientific">Lupinus luteus</name>
    <name type="common">European yellow lupine</name>
    <dbReference type="NCBI Taxonomy" id="3873"/>
    <lineage>
        <taxon>Eukaryota</taxon>
        <taxon>Viridiplantae</taxon>
        <taxon>Streptophyta</taxon>
        <taxon>Embryophyta</taxon>
        <taxon>Tracheophyta</taxon>
        <taxon>Spermatophyta</taxon>
        <taxon>Magnoliopsida</taxon>
        <taxon>eudicotyledons</taxon>
        <taxon>Gunneridae</taxon>
        <taxon>Pentapetalae</taxon>
        <taxon>rosids</taxon>
        <taxon>fabids</taxon>
        <taxon>Fabales</taxon>
        <taxon>Fabaceae</taxon>
        <taxon>Papilionoideae</taxon>
        <taxon>50 kb inversion clade</taxon>
        <taxon>genistoids sensu lato</taxon>
        <taxon>core genistoids</taxon>
        <taxon>Genisteae</taxon>
        <taxon>Lupinus</taxon>
    </lineage>
</organism>